<dbReference type="InterPro" id="IPR005255">
    <property type="entry name" value="PdxA_fam"/>
</dbReference>
<protein>
    <submittedName>
        <fullName evidence="4">4-hydroxythreonine-4-phosphate dehydrogenase</fullName>
    </submittedName>
</protein>
<gene>
    <name evidence="4" type="ORF">SAMN04487993_101576</name>
</gene>
<keyword evidence="2" id="KW-0560">Oxidoreductase</keyword>
<organism evidence="4 5">
    <name type="scientific">Salipiger marinus</name>
    <dbReference type="NCBI Taxonomy" id="555512"/>
    <lineage>
        <taxon>Bacteria</taxon>
        <taxon>Pseudomonadati</taxon>
        <taxon>Pseudomonadota</taxon>
        <taxon>Alphaproteobacteria</taxon>
        <taxon>Rhodobacterales</taxon>
        <taxon>Roseobacteraceae</taxon>
        <taxon>Salipiger</taxon>
    </lineage>
</organism>
<dbReference type="STRING" id="555512.SAMN04487993_101576"/>
<keyword evidence="5" id="KW-1185">Reference proteome</keyword>
<sequence length="371" mass="39296">MRVARTSDKTDKSMTSGSKVAMAIGDAGGISAELAARVLACPGANTGDLMVIGDRRLLERGAAEAGVALDLPVLRPDQTAGPLPEHSFLVDLGNCDPGAVPQGQSSAEGGRASVQNFRAALLVAAAGHADVVFFTPFNKHAMRLAQPDYVDEIGFIDATIGATESGREFNVLDEVWNARVTSHIPLSEVAGRITEARVFDSLCLTDRIMRNAGYDRPRIGVAALNPHAGDGRNFGTEDEDILLPAIERARARQLAVTGPVPSDTVFVRAVKGEFDAVLTMFHDQGQIAMKLIGFDRGVTLIANYPFPIVTPAHGTAYDIAGRGIADLGATRNAVTLGRRLAAMDPRSDRPDTPAPLPELFARALDWGALPV</sequence>
<dbReference type="GO" id="GO:0051287">
    <property type="term" value="F:NAD binding"/>
    <property type="evidence" value="ECO:0007669"/>
    <property type="project" value="InterPro"/>
</dbReference>
<dbReference type="SUPFAM" id="SSF53659">
    <property type="entry name" value="Isocitrate/Isopropylmalate dehydrogenase-like"/>
    <property type="match status" value="1"/>
</dbReference>
<dbReference type="Pfam" id="PF04166">
    <property type="entry name" value="PdxA"/>
    <property type="match status" value="1"/>
</dbReference>
<evidence type="ECO:0000256" key="3">
    <source>
        <dbReference type="ARBA" id="ARBA00023027"/>
    </source>
</evidence>
<dbReference type="GO" id="GO:0016491">
    <property type="term" value="F:oxidoreductase activity"/>
    <property type="evidence" value="ECO:0007669"/>
    <property type="project" value="UniProtKB-KW"/>
</dbReference>
<evidence type="ECO:0000313" key="4">
    <source>
        <dbReference type="EMBL" id="SDJ03039.1"/>
    </source>
</evidence>
<evidence type="ECO:0000313" key="5">
    <source>
        <dbReference type="Proteomes" id="UP000199093"/>
    </source>
</evidence>
<dbReference type="AlphaFoldDB" id="A0A1G8QE07"/>
<dbReference type="Gene3D" id="3.40.718.10">
    <property type="entry name" value="Isopropylmalate Dehydrogenase"/>
    <property type="match status" value="1"/>
</dbReference>
<dbReference type="PANTHER" id="PTHR30004:SF3">
    <property type="entry name" value="4-HYDROXYTHREONINE-4-PHOSPHATE DEHYDROGENASE 2-RELATED"/>
    <property type="match status" value="1"/>
</dbReference>
<evidence type="ECO:0000256" key="2">
    <source>
        <dbReference type="ARBA" id="ARBA00023002"/>
    </source>
</evidence>
<name>A0A1G8QE07_9RHOB</name>
<dbReference type="EMBL" id="FNEJ01000015">
    <property type="protein sequence ID" value="SDJ03039.1"/>
    <property type="molecule type" value="Genomic_DNA"/>
</dbReference>
<proteinExistence type="predicted"/>
<evidence type="ECO:0000256" key="1">
    <source>
        <dbReference type="ARBA" id="ARBA00022723"/>
    </source>
</evidence>
<keyword evidence="1" id="KW-0479">Metal-binding</keyword>
<keyword evidence="3" id="KW-0520">NAD</keyword>
<accession>A0A1G8QE07</accession>
<dbReference type="Proteomes" id="UP000199093">
    <property type="component" value="Unassembled WGS sequence"/>
</dbReference>
<dbReference type="PANTHER" id="PTHR30004">
    <property type="entry name" value="4-HYDROXYTHREONINE-4-PHOSPHATE DEHYDROGENASE"/>
    <property type="match status" value="1"/>
</dbReference>
<reference evidence="4 5" key="1">
    <citation type="submission" date="2016-10" db="EMBL/GenBank/DDBJ databases">
        <authorList>
            <person name="de Groot N.N."/>
        </authorList>
    </citation>
    <scope>NUCLEOTIDE SEQUENCE [LARGE SCALE GENOMIC DNA]</scope>
    <source>
        <strain evidence="4 5">DSM 26424</strain>
    </source>
</reference>
<dbReference type="GO" id="GO:0046872">
    <property type="term" value="F:metal ion binding"/>
    <property type="evidence" value="ECO:0007669"/>
    <property type="project" value="UniProtKB-KW"/>
</dbReference>